<evidence type="ECO:0000256" key="1">
    <source>
        <dbReference type="SAM" id="SignalP"/>
    </source>
</evidence>
<organism evidence="2 3">
    <name type="scientific">Apiosordaria backusii</name>
    <dbReference type="NCBI Taxonomy" id="314023"/>
    <lineage>
        <taxon>Eukaryota</taxon>
        <taxon>Fungi</taxon>
        <taxon>Dikarya</taxon>
        <taxon>Ascomycota</taxon>
        <taxon>Pezizomycotina</taxon>
        <taxon>Sordariomycetes</taxon>
        <taxon>Sordariomycetidae</taxon>
        <taxon>Sordariales</taxon>
        <taxon>Lasiosphaeriaceae</taxon>
        <taxon>Apiosordaria</taxon>
    </lineage>
</organism>
<dbReference type="Proteomes" id="UP001172159">
    <property type="component" value="Unassembled WGS sequence"/>
</dbReference>
<comment type="caution">
    <text evidence="2">The sequence shown here is derived from an EMBL/GenBank/DDBJ whole genome shotgun (WGS) entry which is preliminary data.</text>
</comment>
<keyword evidence="1" id="KW-0732">Signal</keyword>
<reference evidence="2" key="1">
    <citation type="submission" date="2023-06" db="EMBL/GenBank/DDBJ databases">
        <title>Genome-scale phylogeny and comparative genomics of the fungal order Sordariales.</title>
        <authorList>
            <consortium name="Lawrence Berkeley National Laboratory"/>
            <person name="Hensen N."/>
            <person name="Bonometti L."/>
            <person name="Westerberg I."/>
            <person name="Brannstrom I.O."/>
            <person name="Guillou S."/>
            <person name="Cros-Aarteil S."/>
            <person name="Calhoun S."/>
            <person name="Haridas S."/>
            <person name="Kuo A."/>
            <person name="Mondo S."/>
            <person name="Pangilinan J."/>
            <person name="Riley R."/>
            <person name="Labutti K."/>
            <person name="Andreopoulos B."/>
            <person name="Lipzen A."/>
            <person name="Chen C."/>
            <person name="Yanf M."/>
            <person name="Daum C."/>
            <person name="Ng V."/>
            <person name="Clum A."/>
            <person name="Steindorff A."/>
            <person name="Ohm R."/>
            <person name="Martin F."/>
            <person name="Silar P."/>
            <person name="Natvig D."/>
            <person name="Lalanne C."/>
            <person name="Gautier V."/>
            <person name="Ament-Velasquez S.L."/>
            <person name="Kruys A."/>
            <person name="Hutchinson M.I."/>
            <person name="Powell A.J."/>
            <person name="Barry K."/>
            <person name="Miller A.N."/>
            <person name="Grigoriev I.V."/>
            <person name="Debuchy R."/>
            <person name="Gladieux P."/>
            <person name="Thoren M.H."/>
            <person name="Johannesson H."/>
        </authorList>
    </citation>
    <scope>NUCLEOTIDE SEQUENCE</scope>
    <source>
        <strain evidence="2">CBS 540.89</strain>
    </source>
</reference>
<feature type="chain" id="PRO_5041366922" evidence="1">
    <location>
        <begin position="19"/>
        <end position="93"/>
    </location>
</feature>
<evidence type="ECO:0000313" key="3">
    <source>
        <dbReference type="Proteomes" id="UP001172159"/>
    </source>
</evidence>
<keyword evidence="3" id="KW-1185">Reference proteome</keyword>
<proteinExistence type="predicted"/>
<dbReference type="EMBL" id="JAUKTV010000015">
    <property type="protein sequence ID" value="KAK0714384.1"/>
    <property type="molecule type" value="Genomic_DNA"/>
</dbReference>
<dbReference type="AlphaFoldDB" id="A0AA40AEL8"/>
<name>A0AA40AEL8_9PEZI</name>
<accession>A0AA40AEL8</accession>
<feature type="signal peptide" evidence="1">
    <location>
        <begin position="1"/>
        <end position="18"/>
    </location>
</feature>
<gene>
    <name evidence="2" type="ORF">B0T21DRAFT_387096</name>
</gene>
<protein>
    <submittedName>
        <fullName evidence="2">Uncharacterized protein</fullName>
    </submittedName>
</protein>
<evidence type="ECO:0000313" key="2">
    <source>
        <dbReference type="EMBL" id="KAK0714384.1"/>
    </source>
</evidence>
<sequence>MKFCLALITAGFFGGALAQQGAQCPGSWYLQPDDCICMNSREGYLLKTQTLDCCKKLGYKTYNNICAVDRSKRQTFKDCCKDLKQESVIGHCR</sequence>